<evidence type="ECO:0000259" key="11">
    <source>
        <dbReference type="SMART" id="SM00836"/>
    </source>
</evidence>
<dbReference type="GO" id="GO:0006420">
    <property type="term" value="P:arginyl-tRNA aminoacylation"/>
    <property type="evidence" value="ECO:0007669"/>
    <property type="project" value="UniProtKB-UniRule"/>
</dbReference>
<dbReference type="InterPro" id="IPR035684">
    <property type="entry name" value="ArgRS_core"/>
</dbReference>
<gene>
    <name evidence="13" type="ORF">UR47_C0017G0006</name>
</gene>
<feature type="domain" description="DALR anticodon binding" evidence="11">
    <location>
        <begin position="486"/>
        <end position="597"/>
    </location>
</feature>
<dbReference type="Pfam" id="PF00750">
    <property type="entry name" value="tRNA-synt_1d"/>
    <property type="match status" value="1"/>
</dbReference>
<dbReference type="SUPFAM" id="SSF55190">
    <property type="entry name" value="Arginyl-tRNA synthetase (ArgRS), N-terminal 'additional' domain"/>
    <property type="match status" value="1"/>
</dbReference>
<dbReference type="Pfam" id="PF03485">
    <property type="entry name" value="Arg_tRNA_synt_N"/>
    <property type="match status" value="1"/>
</dbReference>
<dbReference type="EC" id="6.1.1.19" evidence="2 9"/>
<evidence type="ECO:0000259" key="12">
    <source>
        <dbReference type="SMART" id="SM01016"/>
    </source>
</evidence>
<name>A0A0G0CTH7_9BACT</name>
<dbReference type="InterPro" id="IPR001278">
    <property type="entry name" value="Arg-tRNA-ligase"/>
</dbReference>
<dbReference type="AlphaFoldDB" id="A0A0G0CTH7"/>
<dbReference type="InterPro" id="IPR009080">
    <property type="entry name" value="tRNAsynth_Ia_anticodon-bd"/>
</dbReference>
<comment type="similarity">
    <text evidence="1 10">Belongs to the class-I aminoacyl-tRNA synthetase family.</text>
</comment>
<evidence type="ECO:0000256" key="7">
    <source>
        <dbReference type="ARBA" id="ARBA00023146"/>
    </source>
</evidence>
<keyword evidence="5 10" id="KW-0067">ATP-binding</keyword>
<dbReference type="PRINTS" id="PR01038">
    <property type="entry name" value="TRNASYNTHARG"/>
</dbReference>
<dbReference type="GO" id="GO:0004814">
    <property type="term" value="F:arginine-tRNA ligase activity"/>
    <property type="evidence" value="ECO:0007669"/>
    <property type="project" value="UniProtKB-UniRule"/>
</dbReference>
<comment type="caution">
    <text evidence="13">The sequence shown here is derived from an EMBL/GenBank/DDBJ whole genome shotgun (WGS) entry which is preliminary data.</text>
</comment>
<keyword evidence="6 10" id="KW-0648">Protein biosynthesis</keyword>
<dbReference type="NCBIfam" id="TIGR00456">
    <property type="entry name" value="argS"/>
    <property type="match status" value="1"/>
</dbReference>
<evidence type="ECO:0000256" key="10">
    <source>
        <dbReference type="RuleBase" id="RU363038"/>
    </source>
</evidence>
<dbReference type="Gene3D" id="1.10.730.10">
    <property type="entry name" value="Isoleucyl-tRNA Synthetase, Domain 1"/>
    <property type="match status" value="1"/>
</dbReference>
<evidence type="ECO:0000256" key="5">
    <source>
        <dbReference type="ARBA" id="ARBA00022840"/>
    </source>
</evidence>
<evidence type="ECO:0000256" key="3">
    <source>
        <dbReference type="ARBA" id="ARBA00022598"/>
    </source>
</evidence>
<dbReference type="SMART" id="SM00836">
    <property type="entry name" value="DALR_1"/>
    <property type="match status" value="1"/>
</dbReference>
<evidence type="ECO:0000256" key="6">
    <source>
        <dbReference type="ARBA" id="ARBA00022917"/>
    </source>
</evidence>
<evidence type="ECO:0000256" key="1">
    <source>
        <dbReference type="ARBA" id="ARBA00005594"/>
    </source>
</evidence>
<dbReference type="SUPFAM" id="SSF52374">
    <property type="entry name" value="Nucleotidylyl transferase"/>
    <property type="match status" value="1"/>
</dbReference>
<dbReference type="InterPro" id="IPR008909">
    <property type="entry name" value="DALR_anticod-bd"/>
</dbReference>
<dbReference type="InterPro" id="IPR014729">
    <property type="entry name" value="Rossmann-like_a/b/a_fold"/>
</dbReference>
<dbReference type="FunFam" id="1.10.730.10:FF:000006">
    <property type="entry name" value="Arginyl-tRNA synthetase 2, mitochondrial"/>
    <property type="match status" value="1"/>
</dbReference>
<reference evidence="13 14" key="1">
    <citation type="journal article" date="2015" name="Nature">
        <title>rRNA introns, odd ribosomes, and small enigmatic genomes across a large radiation of phyla.</title>
        <authorList>
            <person name="Brown C.T."/>
            <person name="Hug L.A."/>
            <person name="Thomas B.C."/>
            <person name="Sharon I."/>
            <person name="Castelle C.J."/>
            <person name="Singh A."/>
            <person name="Wilkins M.J."/>
            <person name="Williams K.H."/>
            <person name="Banfield J.F."/>
        </authorList>
    </citation>
    <scope>NUCLEOTIDE SEQUENCE [LARGE SCALE GENOMIC DNA]</scope>
</reference>
<organism evidence="13 14">
    <name type="scientific">candidate division WS6 bacterium GW2011_GWB1_33_6</name>
    <dbReference type="NCBI Taxonomy" id="1619088"/>
    <lineage>
        <taxon>Bacteria</taxon>
        <taxon>Candidatus Dojkabacteria</taxon>
    </lineage>
</organism>
<proteinExistence type="inferred from homology"/>
<keyword evidence="7 10" id="KW-0030">Aminoacyl-tRNA synthetase</keyword>
<dbReference type="PANTHER" id="PTHR11956">
    <property type="entry name" value="ARGINYL-TRNA SYNTHETASE"/>
    <property type="match status" value="1"/>
</dbReference>
<dbReference type="PANTHER" id="PTHR11956:SF5">
    <property type="entry name" value="ARGININE--TRNA LIGASE, CYTOPLASMIC"/>
    <property type="match status" value="1"/>
</dbReference>
<dbReference type="SMART" id="SM01016">
    <property type="entry name" value="Arg_tRNA_synt_N"/>
    <property type="match status" value="1"/>
</dbReference>
<dbReference type="Gene3D" id="3.30.1360.70">
    <property type="entry name" value="Arginyl tRNA synthetase N-terminal domain"/>
    <property type="match status" value="1"/>
</dbReference>
<dbReference type="Proteomes" id="UP000034488">
    <property type="component" value="Unassembled WGS sequence"/>
</dbReference>
<evidence type="ECO:0000256" key="4">
    <source>
        <dbReference type="ARBA" id="ARBA00022741"/>
    </source>
</evidence>
<evidence type="ECO:0000256" key="2">
    <source>
        <dbReference type="ARBA" id="ARBA00012837"/>
    </source>
</evidence>
<dbReference type="Gene3D" id="3.40.50.620">
    <property type="entry name" value="HUPs"/>
    <property type="match status" value="1"/>
</dbReference>
<sequence length="597" mass="68173">MYTNEYMIEVKKKISENLLSIVKEMGVDIPFVIVDEPTDLSHGDLTSNVALQISKMLSLSTRDIAETILNRYPKDVDIEKIEVAGPGFLNFFLSKEYLLNKVESISKNGISQLDLDEGKKYIIEYTDPNPFKILHIGHLYTNMVGESFARLREALGASVVRANYQGDVGLHVAKTMYGLKLLFARDGISFEDLKSRDLVERVKYLGEAYMLGFNMYDDVKNPIAIEQVKNINYFIFSLYIPSLEKKEYFRDLKEIEEWYYEGRDWCMEYFERIYERTNTKFDKYFLESEMSNYGLNIVLSNVDEKGNKIFNTDSGSIVYKGDESKGLHTRVFVSSEGLPTYEAKELALAFKKFEDVNFDESVVITANEQSGYFKVVLDALSHLSTGIANRSKHVSHGMVKLPGAEKMSSRKGKIIEGEWLLNETKNRVETLMKESGKYTIEEITKVSDTIAVGAIKYAFLKVDVGRDVIFEFEKSISFDGDTGPYLQYVYARCNSILGQVKEVVSQKSSIELDVYSKELIRHISRYESILLSSSLNYSPSTLCTYLFDLGQTFNKFYQNVRVLDSENMEYLLTVVDATAKTIKHGLNVLGIDVVEKM</sequence>
<dbReference type="InterPro" id="IPR005148">
    <property type="entry name" value="Arg-tRNA-synth_N"/>
</dbReference>
<evidence type="ECO:0000256" key="9">
    <source>
        <dbReference type="NCBIfam" id="TIGR00456"/>
    </source>
</evidence>
<dbReference type="EMBL" id="LBPI01000017">
    <property type="protein sequence ID" value="KKP54460.1"/>
    <property type="molecule type" value="Genomic_DNA"/>
</dbReference>
<feature type="domain" description="Arginyl tRNA synthetase N-terminal" evidence="12">
    <location>
        <begin position="8"/>
        <end position="93"/>
    </location>
</feature>
<evidence type="ECO:0000313" key="13">
    <source>
        <dbReference type="EMBL" id="KKP54460.1"/>
    </source>
</evidence>
<dbReference type="GO" id="GO:0005524">
    <property type="term" value="F:ATP binding"/>
    <property type="evidence" value="ECO:0007669"/>
    <property type="project" value="UniProtKB-KW"/>
</dbReference>
<protein>
    <recommendedName>
        <fullName evidence="2 9">Arginine--tRNA ligase</fullName>
        <ecNumber evidence="2 9">6.1.1.19</ecNumber>
    </recommendedName>
</protein>
<keyword evidence="4 10" id="KW-0547">Nucleotide-binding</keyword>
<comment type="catalytic activity">
    <reaction evidence="8">
        <text>tRNA(Arg) + L-arginine + ATP = L-arginyl-tRNA(Arg) + AMP + diphosphate</text>
        <dbReference type="Rhea" id="RHEA:20301"/>
        <dbReference type="Rhea" id="RHEA-COMP:9658"/>
        <dbReference type="Rhea" id="RHEA-COMP:9673"/>
        <dbReference type="ChEBI" id="CHEBI:30616"/>
        <dbReference type="ChEBI" id="CHEBI:32682"/>
        <dbReference type="ChEBI" id="CHEBI:33019"/>
        <dbReference type="ChEBI" id="CHEBI:78442"/>
        <dbReference type="ChEBI" id="CHEBI:78513"/>
        <dbReference type="ChEBI" id="CHEBI:456215"/>
        <dbReference type="EC" id="6.1.1.19"/>
    </reaction>
</comment>
<dbReference type="Pfam" id="PF05746">
    <property type="entry name" value="DALR_1"/>
    <property type="match status" value="1"/>
</dbReference>
<evidence type="ECO:0000313" key="14">
    <source>
        <dbReference type="Proteomes" id="UP000034488"/>
    </source>
</evidence>
<dbReference type="InterPro" id="IPR036695">
    <property type="entry name" value="Arg-tRNA-synth_N_sf"/>
</dbReference>
<dbReference type="SUPFAM" id="SSF47323">
    <property type="entry name" value="Anticodon-binding domain of a subclass of class I aminoacyl-tRNA synthetases"/>
    <property type="match status" value="1"/>
</dbReference>
<evidence type="ECO:0000256" key="8">
    <source>
        <dbReference type="ARBA" id="ARBA00049339"/>
    </source>
</evidence>
<accession>A0A0G0CTH7</accession>
<dbReference type="GO" id="GO:0005737">
    <property type="term" value="C:cytoplasm"/>
    <property type="evidence" value="ECO:0007669"/>
    <property type="project" value="UniProtKB-UniRule"/>
</dbReference>
<dbReference type="PATRIC" id="fig|1619088.3.peg.589"/>
<keyword evidence="3 10" id="KW-0436">Ligase</keyword>